<dbReference type="Bgee" id="ENSAMXG00000044068">
    <property type="expression patterns" value="Expressed in mesonephros and 8 other cell types or tissues"/>
</dbReference>
<protein>
    <recommendedName>
        <fullName evidence="5">Leucine rich repeat containing 69</fullName>
    </recommendedName>
</protein>
<dbReference type="GO" id="GO:0005737">
    <property type="term" value="C:cytoplasm"/>
    <property type="evidence" value="ECO:0007669"/>
    <property type="project" value="TreeGrafter"/>
</dbReference>
<organism evidence="3 4">
    <name type="scientific">Astyanax mexicanus</name>
    <name type="common">Blind cave fish</name>
    <name type="synonym">Astyanax fasciatus mexicanus</name>
    <dbReference type="NCBI Taxonomy" id="7994"/>
    <lineage>
        <taxon>Eukaryota</taxon>
        <taxon>Metazoa</taxon>
        <taxon>Chordata</taxon>
        <taxon>Craniata</taxon>
        <taxon>Vertebrata</taxon>
        <taxon>Euteleostomi</taxon>
        <taxon>Actinopterygii</taxon>
        <taxon>Neopterygii</taxon>
        <taxon>Teleostei</taxon>
        <taxon>Ostariophysi</taxon>
        <taxon>Characiformes</taxon>
        <taxon>Characoidei</taxon>
        <taxon>Acestrorhamphidae</taxon>
        <taxon>Acestrorhamphinae</taxon>
        <taxon>Astyanax</taxon>
    </lineage>
</organism>
<reference evidence="3" key="4">
    <citation type="submission" date="2025-09" db="UniProtKB">
        <authorList>
            <consortium name="Ensembl"/>
        </authorList>
    </citation>
    <scope>IDENTIFICATION</scope>
</reference>
<keyword evidence="1" id="KW-0433">Leucine-rich repeat</keyword>
<dbReference type="SMART" id="SM00369">
    <property type="entry name" value="LRR_TYP"/>
    <property type="match status" value="3"/>
</dbReference>
<dbReference type="Proteomes" id="UP000018467">
    <property type="component" value="Unassembled WGS sequence"/>
</dbReference>
<dbReference type="PANTHER" id="PTHR48051">
    <property type="match status" value="1"/>
</dbReference>
<dbReference type="GeneTree" id="ENSGT00940000164463"/>
<dbReference type="PANTHER" id="PTHR48051:SF13">
    <property type="entry name" value="LEUCINE-RICH REPEAT-CONTAINING PROTEIN 30"/>
    <property type="match status" value="1"/>
</dbReference>
<accession>A0A3B1K6Q0</accession>
<dbReference type="AlphaFoldDB" id="A0A3B1K6Q0"/>
<dbReference type="InterPro" id="IPR003591">
    <property type="entry name" value="Leu-rich_rpt_typical-subtyp"/>
</dbReference>
<evidence type="ECO:0000313" key="3">
    <source>
        <dbReference type="Ensembl" id="ENSAMXP00000049299.1"/>
    </source>
</evidence>
<keyword evidence="4" id="KW-1185">Reference proteome</keyword>
<dbReference type="InterPro" id="IPR032675">
    <property type="entry name" value="LRR_dom_sf"/>
</dbReference>
<evidence type="ECO:0000313" key="4">
    <source>
        <dbReference type="Proteomes" id="UP000018467"/>
    </source>
</evidence>
<dbReference type="Pfam" id="PF00560">
    <property type="entry name" value="LRR_1"/>
    <property type="match status" value="1"/>
</dbReference>
<reference evidence="3" key="3">
    <citation type="submission" date="2025-08" db="UniProtKB">
        <authorList>
            <consortium name="Ensembl"/>
        </authorList>
    </citation>
    <scope>IDENTIFICATION</scope>
</reference>
<reference evidence="4" key="2">
    <citation type="journal article" date="2014" name="Nat. Commun.">
        <title>The cavefish genome reveals candidate genes for eye loss.</title>
        <authorList>
            <person name="McGaugh S.E."/>
            <person name="Gross J.B."/>
            <person name="Aken B."/>
            <person name="Blin M."/>
            <person name="Borowsky R."/>
            <person name="Chalopin D."/>
            <person name="Hinaux H."/>
            <person name="Jeffery W.R."/>
            <person name="Keene A."/>
            <person name="Ma L."/>
            <person name="Minx P."/>
            <person name="Murphy D."/>
            <person name="O'Quin K.E."/>
            <person name="Retaux S."/>
            <person name="Rohner N."/>
            <person name="Searle S.M."/>
            <person name="Stahl B.A."/>
            <person name="Tabin C."/>
            <person name="Volff J.N."/>
            <person name="Yoshizawa M."/>
            <person name="Warren W.C."/>
        </authorList>
    </citation>
    <scope>NUCLEOTIDE SEQUENCE [LARGE SCALE GENOMIC DNA]</scope>
    <source>
        <strain evidence="4">female</strain>
    </source>
</reference>
<dbReference type="STRING" id="7994.ENSAMXP00000049299"/>
<proteinExistence type="predicted"/>
<dbReference type="InterPro" id="IPR001611">
    <property type="entry name" value="Leu-rich_rpt"/>
</dbReference>
<evidence type="ECO:0000256" key="2">
    <source>
        <dbReference type="ARBA" id="ARBA00022737"/>
    </source>
</evidence>
<dbReference type="Ensembl" id="ENSAMXT00000032777.1">
    <property type="protein sequence ID" value="ENSAMXP00000049299.1"/>
    <property type="gene ID" value="ENSAMXG00000044068.1"/>
</dbReference>
<evidence type="ECO:0000256" key="1">
    <source>
        <dbReference type="ARBA" id="ARBA00022614"/>
    </source>
</evidence>
<dbReference type="Gene3D" id="3.80.10.10">
    <property type="entry name" value="Ribonuclease Inhibitor"/>
    <property type="match status" value="1"/>
</dbReference>
<reference evidence="4" key="1">
    <citation type="submission" date="2013-03" db="EMBL/GenBank/DDBJ databases">
        <authorList>
            <person name="Jeffery W."/>
            <person name="Warren W."/>
            <person name="Wilson R.K."/>
        </authorList>
    </citation>
    <scope>NUCLEOTIDE SEQUENCE</scope>
    <source>
        <strain evidence="4">female</strain>
    </source>
</reference>
<dbReference type="InterPro" id="IPR050216">
    <property type="entry name" value="LRR_domain-containing"/>
</dbReference>
<dbReference type="InParanoid" id="A0A3B1K6Q0"/>
<name>A0A3B1K6Q0_ASTMX</name>
<sequence>MPKRTLGDAQRDIRRCPKGHLEIFSVTHNQLEEIPAELGLLTKLTEINLANNKLTQIPQQLYDLIQLRKLCLARNSLKDLPEGILGWENLKTLDVAGNHLSMFPADFQFLALEELFFEGNNFVQFELFESFRVQEVFSLKELAARLILKEGMNKLSVLSRALPLYPDLQTMLSRWGRCALCFQRFLTTWLECVQFINLRKCYWVVFGRSHGLWRACSVREAADTSAAQVVASGRRVFLEHAVPVASCLPRPNICLTQGHEEHPSGMCLSGLIMSPSLSLSLFLSLSLSLSLFLCV</sequence>
<dbReference type="SUPFAM" id="SSF52058">
    <property type="entry name" value="L domain-like"/>
    <property type="match status" value="1"/>
</dbReference>
<dbReference type="Pfam" id="PF13855">
    <property type="entry name" value="LRR_8"/>
    <property type="match status" value="1"/>
</dbReference>
<keyword evidence="2" id="KW-0677">Repeat</keyword>
<evidence type="ECO:0008006" key="5">
    <source>
        <dbReference type="Google" id="ProtNLM"/>
    </source>
</evidence>